<evidence type="ECO:0000313" key="2">
    <source>
        <dbReference type="Proteomes" id="UP001576780"/>
    </source>
</evidence>
<dbReference type="EMBL" id="JBHFNT010000130">
    <property type="protein sequence ID" value="MFB2835941.1"/>
    <property type="molecule type" value="Genomic_DNA"/>
</dbReference>
<dbReference type="Gene3D" id="1.25.40.10">
    <property type="entry name" value="Tetratricopeptide repeat domain"/>
    <property type="match status" value="1"/>
</dbReference>
<accession>A0ABV4WLI8</accession>
<protein>
    <recommendedName>
        <fullName evidence="3">Tetratricopeptide repeat protein</fullName>
    </recommendedName>
</protein>
<dbReference type="InterPro" id="IPR011990">
    <property type="entry name" value="TPR-like_helical_dom_sf"/>
</dbReference>
<keyword evidence="2" id="KW-1185">Reference proteome</keyword>
<dbReference type="Proteomes" id="UP001576780">
    <property type="component" value="Unassembled WGS sequence"/>
</dbReference>
<comment type="caution">
    <text evidence="1">The sequence shown here is derived from an EMBL/GenBank/DDBJ whole genome shotgun (WGS) entry which is preliminary data.</text>
</comment>
<proteinExistence type="predicted"/>
<reference evidence="1 2" key="1">
    <citation type="submission" date="2024-09" db="EMBL/GenBank/DDBJ databases">
        <title>Floridaenema gen nov. (Aerosakkonemataceae, Aerosakkonematales ord. nov., Cyanobacteria) from benthic tropical and subtropical fresh waters, with the description of four new species.</title>
        <authorList>
            <person name="Moretto J.A."/>
            <person name="Berthold D.E."/>
            <person name="Lefler F.W."/>
            <person name="Huang I.-S."/>
            <person name="Laughinghouse H. IV."/>
        </authorList>
    </citation>
    <scope>NUCLEOTIDE SEQUENCE [LARGE SCALE GENOMIC DNA]</scope>
    <source>
        <strain evidence="1 2">BLCC-F167</strain>
    </source>
</reference>
<organism evidence="1 2">
    <name type="scientific">Floridaenema evergladense BLCC-F167</name>
    <dbReference type="NCBI Taxonomy" id="3153639"/>
    <lineage>
        <taxon>Bacteria</taxon>
        <taxon>Bacillati</taxon>
        <taxon>Cyanobacteriota</taxon>
        <taxon>Cyanophyceae</taxon>
        <taxon>Oscillatoriophycideae</taxon>
        <taxon>Aerosakkonematales</taxon>
        <taxon>Aerosakkonemataceae</taxon>
        <taxon>Floridanema</taxon>
        <taxon>Floridanema evergladense</taxon>
    </lineage>
</organism>
<gene>
    <name evidence="1" type="ORF">ACE1CA_15530</name>
</gene>
<feature type="non-terminal residue" evidence="1">
    <location>
        <position position="289"/>
    </location>
</feature>
<dbReference type="SUPFAM" id="SSF48452">
    <property type="entry name" value="TPR-like"/>
    <property type="match status" value="1"/>
</dbReference>
<evidence type="ECO:0000313" key="1">
    <source>
        <dbReference type="EMBL" id="MFB2835941.1"/>
    </source>
</evidence>
<name>A0ABV4WLI8_9CYAN</name>
<sequence>MDENRVQNYLNLIQQLLNCPSGEEPEILQANSDLLDLEFLQVCEAVAAQLAEAGNENEANFLRNLASQLGEFLGFTSDAGNEVENNSLNDYLTFLQLLVQTEVENFGGDSRHIYGVLQANLDKLNLNFIPVLQQTMTGFLGGIDNPEEAEGYAALIENIGIKISEFPRGRRADNLEIAIAAYEIVLSVRTVENNPEKWAQTQNNLANAYLYRIRGDRGENLESAIAFYTNALTVRTREAFPQQWATTQNNLAIAYRNRIRGDRGENLESAIAFYTNALTVYTPEAFPHR</sequence>
<evidence type="ECO:0008006" key="3">
    <source>
        <dbReference type="Google" id="ProtNLM"/>
    </source>
</evidence>